<accession>A0ABD4K7R8</accession>
<dbReference type="Gene3D" id="2.60.40.1090">
    <property type="entry name" value="Fimbrial-type adhesion domain"/>
    <property type="match status" value="1"/>
</dbReference>
<dbReference type="AlphaFoldDB" id="A0ABD4K7R8"/>
<dbReference type="EMBL" id="JADIXP010000004">
    <property type="protein sequence ID" value="MBF4177968.1"/>
    <property type="molecule type" value="Genomic_DNA"/>
</dbReference>
<evidence type="ECO:0000259" key="2">
    <source>
        <dbReference type="Pfam" id="PF24222"/>
    </source>
</evidence>
<comment type="caution">
    <text evidence="4">The sequence shown here is derived from an EMBL/GenBank/DDBJ whole genome shotgun (WGS) entry which is preliminary data.</text>
</comment>
<dbReference type="Proteomes" id="UP000628560">
    <property type="component" value="Unassembled WGS sequence"/>
</dbReference>
<organism evidence="4 5">
    <name type="scientific">Lelliottia nimipressuralis</name>
    <dbReference type="NCBI Taxonomy" id="69220"/>
    <lineage>
        <taxon>Bacteria</taxon>
        <taxon>Pseudomonadati</taxon>
        <taxon>Pseudomonadota</taxon>
        <taxon>Gammaproteobacteria</taxon>
        <taxon>Enterobacterales</taxon>
        <taxon>Enterobacteriaceae</taxon>
        <taxon>Lelliottia</taxon>
    </lineage>
</organism>
<reference evidence="4 5" key="1">
    <citation type="submission" date="2020-11" db="EMBL/GenBank/DDBJ databases">
        <title>Identification of Lelliottia nimipressuralis from Wound Infection by Whole Genome-Based Bacterial Identification.</title>
        <authorList>
            <person name="Navarathna D.H."/>
            <person name="Choi H."/>
            <person name="Jinadatha C."/>
            <person name="Chatterjee P."/>
            <person name="Hwang M."/>
        </authorList>
    </citation>
    <scope>NUCLEOTIDE SEQUENCE [LARGE SCALE GENOMIC DNA]</scope>
    <source>
        <strain evidence="4 5">DN2020</strain>
    </source>
</reference>
<sequence>MKRLMYAMILLGGLATSQNASASIWTWIDTLETCTIATYCYDYTFTISDWDEEDSTPNPCYGLTACTIFIGHRHNAAGTSGLNTPRSWGSGNYPFLLTAETMGDLGKELKTVFALPFTSTTRHNGTTVATEECVGIFYAAGKELGSNASEINSSTFQDYPLMPNSICGAAPAPSGSCDFDQDVLTLDHGTLSRKELEGHEVSENVNISCTTSQTLKLYIYSADKVDLRDDGSLYSELYMNDNVLGTSGFTLDVEARDNVTVKSVLRTNGTPEAGEFSGSTIMLITVE</sequence>
<dbReference type="Pfam" id="PF24222">
    <property type="entry name" value="MrpH_N"/>
    <property type="match status" value="1"/>
</dbReference>
<feature type="domain" description="Fimbrial adhesin MrpH N-terminal" evidence="2">
    <location>
        <begin position="22"/>
        <end position="175"/>
    </location>
</feature>
<feature type="domain" description="Fimbrial adhesin MrpH C-terminal" evidence="3">
    <location>
        <begin position="177"/>
        <end position="286"/>
    </location>
</feature>
<dbReference type="RefSeq" id="WP_100777476.1">
    <property type="nucleotide sequence ID" value="NZ_DALZBM010000004.1"/>
</dbReference>
<evidence type="ECO:0000313" key="5">
    <source>
        <dbReference type="Proteomes" id="UP000628560"/>
    </source>
</evidence>
<evidence type="ECO:0000259" key="3">
    <source>
        <dbReference type="Pfam" id="PF24223"/>
    </source>
</evidence>
<proteinExistence type="predicted"/>
<keyword evidence="1" id="KW-0732">Signal</keyword>
<dbReference type="InterPro" id="IPR057010">
    <property type="entry name" value="MrpH_C"/>
</dbReference>
<evidence type="ECO:0000256" key="1">
    <source>
        <dbReference type="SAM" id="SignalP"/>
    </source>
</evidence>
<evidence type="ECO:0008006" key="6">
    <source>
        <dbReference type="Google" id="ProtNLM"/>
    </source>
</evidence>
<protein>
    <recommendedName>
        <fullName evidence="6">Adhesin</fullName>
    </recommendedName>
</protein>
<feature type="chain" id="PRO_5044826729" description="Adhesin" evidence="1">
    <location>
        <begin position="23"/>
        <end position="287"/>
    </location>
</feature>
<evidence type="ECO:0000313" key="4">
    <source>
        <dbReference type="EMBL" id="MBF4177968.1"/>
    </source>
</evidence>
<feature type="signal peptide" evidence="1">
    <location>
        <begin position="1"/>
        <end position="22"/>
    </location>
</feature>
<dbReference type="InterPro" id="IPR057009">
    <property type="entry name" value="MrpH_N"/>
</dbReference>
<dbReference type="Pfam" id="PF24223">
    <property type="entry name" value="MrpH_C"/>
    <property type="match status" value="1"/>
</dbReference>
<name>A0ABD4K7R8_9ENTR</name>
<gene>
    <name evidence="4" type="ORF">ISP11_08815</name>
</gene>
<dbReference type="CDD" id="cd22566">
    <property type="entry name" value="MrpH-like"/>
    <property type="match status" value="1"/>
</dbReference>
<dbReference type="InterPro" id="IPR036937">
    <property type="entry name" value="Adhesion_dom_fimbrial_sf"/>
</dbReference>